<dbReference type="NCBIfam" id="TIGR00011">
    <property type="entry name" value="YbaK_EbsC"/>
    <property type="match status" value="1"/>
</dbReference>
<evidence type="ECO:0000256" key="2">
    <source>
        <dbReference type="ARBA" id="ARBA00022917"/>
    </source>
</evidence>
<gene>
    <name evidence="6" type="ORF">GCM10011403_09080</name>
</gene>
<dbReference type="CDD" id="cd00002">
    <property type="entry name" value="YbaK_deacylase"/>
    <property type="match status" value="1"/>
</dbReference>
<reference evidence="6" key="1">
    <citation type="journal article" date="2014" name="Int. J. Syst. Evol. Microbiol.">
        <title>Complete genome sequence of Corynebacterium casei LMG S-19264T (=DSM 44701T), isolated from a smear-ripened cheese.</title>
        <authorList>
            <consortium name="US DOE Joint Genome Institute (JGI-PGF)"/>
            <person name="Walter F."/>
            <person name="Albersmeier A."/>
            <person name="Kalinowski J."/>
            <person name="Ruckert C."/>
        </authorList>
    </citation>
    <scope>NUCLEOTIDE SEQUENCE</scope>
    <source>
        <strain evidence="6">CGMCC 1.15425</strain>
    </source>
</reference>
<organism evidence="6 7">
    <name type="scientific">Pseudohongiella nitratireducens</name>
    <dbReference type="NCBI Taxonomy" id="1768907"/>
    <lineage>
        <taxon>Bacteria</taxon>
        <taxon>Pseudomonadati</taxon>
        <taxon>Pseudomonadota</taxon>
        <taxon>Gammaproteobacteria</taxon>
        <taxon>Pseudomonadales</taxon>
        <taxon>Pseudohongiellaceae</taxon>
        <taxon>Pseudohongiella</taxon>
    </lineage>
</organism>
<protein>
    <recommendedName>
        <fullName evidence="4">Cys-tRNA(Pro)/Cys-tRNA(Cys) deacylase</fullName>
        <ecNumber evidence="4">4.2.-.-</ecNumber>
    </recommendedName>
</protein>
<dbReference type="InterPro" id="IPR007214">
    <property type="entry name" value="YbaK/aa-tRNA-synth-assoc-dom"/>
</dbReference>
<dbReference type="Proteomes" id="UP000627715">
    <property type="component" value="Unassembled WGS sequence"/>
</dbReference>
<evidence type="ECO:0000313" key="7">
    <source>
        <dbReference type="Proteomes" id="UP000627715"/>
    </source>
</evidence>
<dbReference type="SUPFAM" id="SSF55826">
    <property type="entry name" value="YbaK/ProRS associated domain"/>
    <property type="match status" value="1"/>
</dbReference>
<comment type="caution">
    <text evidence="6">The sequence shown here is derived from an EMBL/GenBank/DDBJ whole genome shotgun (WGS) entry which is preliminary data.</text>
</comment>
<feature type="domain" description="YbaK/aminoacyl-tRNA synthetase-associated" evidence="5">
    <location>
        <begin position="50"/>
        <end position="161"/>
    </location>
</feature>
<name>A0A917GQS0_9GAMM</name>
<evidence type="ECO:0000256" key="1">
    <source>
        <dbReference type="ARBA" id="ARBA00009798"/>
    </source>
</evidence>
<dbReference type="Gene3D" id="3.90.960.10">
    <property type="entry name" value="YbaK/aminoacyl-tRNA synthetase-associated domain"/>
    <property type="match status" value="1"/>
</dbReference>
<proteinExistence type="inferred from homology"/>
<dbReference type="InterPro" id="IPR036754">
    <property type="entry name" value="YbaK/aa-tRNA-synt-asso_dom_sf"/>
</dbReference>
<dbReference type="InterPro" id="IPR004369">
    <property type="entry name" value="Prolyl-tRNA_editing_YbaK/EbsC"/>
</dbReference>
<dbReference type="GO" id="GO:0016829">
    <property type="term" value="F:lyase activity"/>
    <property type="evidence" value="ECO:0007669"/>
    <property type="project" value="UniProtKB-KW"/>
</dbReference>
<evidence type="ECO:0000256" key="4">
    <source>
        <dbReference type="PIRNR" id="PIRNR006181"/>
    </source>
</evidence>
<keyword evidence="2 4" id="KW-0648">Protein biosynthesis</keyword>
<comment type="similarity">
    <text evidence="1 4">Belongs to the prolyl-tRNA editing family. YbaK/EbsC subfamily.</text>
</comment>
<accession>A0A917GQS0</accession>
<reference evidence="6" key="2">
    <citation type="submission" date="2020-09" db="EMBL/GenBank/DDBJ databases">
        <authorList>
            <person name="Sun Q."/>
            <person name="Zhou Y."/>
        </authorList>
    </citation>
    <scope>NUCLEOTIDE SEQUENCE</scope>
    <source>
        <strain evidence="6">CGMCC 1.15425</strain>
    </source>
</reference>
<evidence type="ECO:0000313" key="6">
    <source>
        <dbReference type="EMBL" id="GGG54102.1"/>
    </source>
</evidence>
<evidence type="ECO:0000259" key="5">
    <source>
        <dbReference type="Pfam" id="PF04073"/>
    </source>
</evidence>
<evidence type="ECO:0000256" key="3">
    <source>
        <dbReference type="ARBA" id="ARBA00023239"/>
    </source>
</evidence>
<dbReference type="Pfam" id="PF04073">
    <property type="entry name" value="tRNA_edit"/>
    <property type="match status" value="1"/>
</dbReference>
<sequence>MLTDLSPEFPGTVAAQDVMTPAILLLKKTRTPHEVHEYQHDASHGSFGLEAAEKMAVPAEQVFKTLVAEVDKSRLIVAILPVSSTLNLKKLAKAAGGKKAAMADAALVEKTTGYVLGGVSPLGQKKLLPTYLDASAANFEQIYVSAGRRGLEVALPPDALLALLKGRSGDLQNP</sequence>
<dbReference type="EMBL" id="BMIY01000004">
    <property type="protein sequence ID" value="GGG54102.1"/>
    <property type="molecule type" value="Genomic_DNA"/>
</dbReference>
<dbReference type="AlphaFoldDB" id="A0A917GQS0"/>
<dbReference type="PANTHER" id="PTHR30411">
    <property type="entry name" value="CYTOPLASMIC PROTEIN"/>
    <property type="match status" value="1"/>
</dbReference>
<dbReference type="PANTHER" id="PTHR30411:SF0">
    <property type="entry name" value="CYS-TRNA(PRO)_CYS-TRNA(CYS) DEACYLASE YBAK"/>
    <property type="match status" value="1"/>
</dbReference>
<dbReference type="PIRSF" id="PIRSF006181">
    <property type="entry name" value="EbsC_YbaK"/>
    <property type="match status" value="1"/>
</dbReference>
<dbReference type="EC" id="4.2.-.-" evidence="4"/>
<keyword evidence="3 4" id="KW-0456">Lyase</keyword>
<dbReference type="GO" id="GO:0002161">
    <property type="term" value="F:aminoacyl-tRNA deacylase activity"/>
    <property type="evidence" value="ECO:0007669"/>
    <property type="project" value="InterPro"/>
</dbReference>
<keyword evidence="7" id="KW-1185">Reference proteome</keyword>
<dbReference type="GO" id="GO:0006412">
    <property type="term" value="P:translation"/>
    <property type="evidence" value="ECO:0007669"/>
    <property type="project" value="UniProtKB-KW"/>
</dbReference>